<proteinExistence type="predicted"/>
<protein>
    <submittedName>
        <fullName evidence="1">Uncharacterized protein</fullName>
    </submittedName>
</protein>
<organism evidence="1 2">
    <name type="scientific">Phocaeicola vulgatus</name>
    <name type="common">Bacteroides vulgatus</name>
    <dbReference type="NCBI Taxonomy" id="821"/>
    <lineage>
        <taxon>Bacteria</taxon>
        <taxon>Pseudomonadati</taxon>
        <taxon>Bacteroidota</taxon>
        <taxon>Bacteroidia</taxon>
        <taxon>Bacteroidales</taxon>
        <taxon>Bacteroidaceae</taxon>
        <taxon>Phocaeicola</taxon>
    </lineage>
</organism>
<accession>A0A5P3AZQ1</accession>
<reference evidence="1 2" key="1">
    <citation type="submission" date="2019-09" db="EMBL/GenBank/DDBJ databases">
        <title>Commensal-derived Metabolites Govern Vibrio cholerae Pathogenesis in Host.</title>
        <authorList>
            <person name="Yoon S.S."/>
            <person name="Yoon M.Y."/>
        </authorList>
    </citation>
    <scope>NUCLEOTIDE SEQUENCE [LARGE SCALE GENOMIC DNA]</scope>
    <source>
        <strain evidence="1 2">VIC01</strain>
    </source>
</reference>
<dbReference type="EMBL" id="CP043529">
    <property type="protein sequence ID" value="QEW38573.1"/>
    <property type="molecule type" value="Genomic_DNA"/>
</dbReference>
<name>A0A5P3AZQ1_PHOVU</name>
<dbReference type="RefSeq" id="WP_151061970.1">
    <property type="nucleotide sequence ID" value="NZ_JBCNZN010000014.1"/>
</dbReference>
<gene>
    <name evidence="1" type="ORF">VIC01_04217</name>
</gene>
<dbReference type="AlphaFoldDB" id="A0A5P3AZQ1"/>
<sequence>MCKSEIFFNLLGLTERETEVPKERILGDFRDMESTDARYVLVRLLSEAGLYPDQIAGMTNRTARGIRHLLARNITSPMIGIYLEQIRKHIRTGRSTERV</sequence>
<dbReference type="Proteomes" id="UP000326091">
    <property type="component" value="Chromosome"/>
</dbReference>
<evidence type="ECO:0000313" key="2">
    <source>
        <dbReference type="Proteomes" id="UP000326091"/>
    </source>
</evidence>
<evidence type="ECO:0000313" key="1">
    <source>
        <dbReference type="EMBL" id="QEW38573.1"/>
    </source>
</evidence>